<evidence type="ECO:0000313" key="5">
    <source>
        <dbReference type="Proteomes" id="UP001210339"/>
    </source>
</evidence>
<organism evidence="4 5">
    <name type="scientific">Peptoniphilus equinus</name>
    <dbReference type="NCBI Taxonomy" id="3016343"/>
    <lineage>
        <taxon>Bacteria</taxon>
        <taxon>Bacillati</taxon>
        <taxon>Bacillota</taxon>
        <taxon>Tissierellia</taxon>
        <taxon>Tissierellales</taxon>
        <taxon>Peptoniphilaceae</taxon>
        <taxon>Peptoniphilus</taxon>
    </lineage>
</organism>
<dbReference type="InterPro" id="IPR012340">
    <property type="entry name" value="NA-bd_OB-fold"/>
</dbReference>
<dbReference type="Pfam" id="PF00436">
    <property type="entry name" value="SSB"/>
    <property type="match status" value="1"/>
</dbReference>
<dbReference type="RefSeq" id="WP_271190846.1">
    <property type="nucleotide sequence ID" value="NZ_CP115667.1"/>
</dbReference>
<feature type="compositionally biased region" description="Polar residues" evidence="3">
    <location>
        <begin position="142"/>
        <end position="151"/>
    </location>
</feature>
<dbReference type="Proteomes" id="UP001210339">
    <property type="component" value="Chromosome"/>
</dbReference>
<gene>
    <name evidence="4" type="ORF">O6R05_04710</name>
</gene>
<keyword evidence="1 2" id="KW-0238">DNA-binding</keyword>
<protein>
    <submittedName>
        <fullName evidence="4">Single-stranded DNA-binding protein</fullName>
    </submittedName>
</protein>
<dbReference type="InterPro" id="IPR000424">
    <property type="entry name" value="Primosome_PriB/ssb"/>
</dbReference>
<accession>A0ABY7QRB6</accession>
<dbReference type="EMBL" id="CP115667">
    <property type="protein sequence ID" value="WBW49314.1"/>
    <property type="molecule type" value="Genomic_DNA"/>
</dbReference>
<evidence type="ECO:0000313" key="4">
    <source>
        <dbReference type="EMBL" id="WBW49314.1"/>
    </source>
</evidence>
<feature type="compositionally biased region" description="Basic and acidic residues" evidence="3">
    <location>
        <begin position="120"/>
        <end position="133"/>
    </location>
</feature>
<feature type="region of interest" description="Disordered" evidence="3">
    <location>
        <begin position="120"/>
        <end position="154"/>
    </location>
</feature>
<evidence type="ECO:0000256" key="2">
    <source>
        <dbReference type="PROSITE-ProRule" id="PRU00252"/>
    </source>
</evidence>
<dbReference type="SUPFAM" id="SSF50249">
    <property type="entry name" value="Nucleic acid-binding proteins"/>
    <property type="match status" value="1"/>
</dbReference>
<evidence type="ECO:0000256" key="3">
    <source>
        <dbReference type="SAM" id="MobiDB-lite"/>
    </source>
</evidence>
<reference evidence="4 5" key="1">
    <citation type="submission" date="2023-01" db="EMBL/GenBank/DDBJ databases">
        <authorList>
            <person name="Lee S.H."/>
            <person name="Jung H.S."/>
            <person name="Yun J.U."/>
        </authorList>
    </citation>
    <scope>NUCLEOTIDE SEQUENCE [LARGE SCALE GENOMIC DNA]</scope>
    <source>
        <strain evidence="4 5">CBA3646</strain>
    </source>
</reference>
<evidence type="ECO:0000256" key="1">
    <source>
        <dbReference type="ARBA" id="ARBA00023125"/>
    </source>
</evidence>
<dbReference type="PROSITE" id="PS50935">
    <property type="entry name" value="SSB"/>
    <property type="match status" value="1"/>
</dbReference>
<keyword evidence="5" id="KW-1185">Reference proteome</keyword>
<dbReference type="GO" id="GO:0003677">
    <property type="term" value="F:DNA binding"/>
    <property type="evidence" value="ECO:0007669"/>
    <property type="project" value="UniProtKB-KW"/>
</dbReference>
<proteinExistence type="predicted"/>
<name>A0ABY7QRB6_9FIRM</name>
<dbReference type="Gene3D" id="2.40.50.140">
    <property type="entry name" value="Nucleic acid-binding proteins"/>
    <property type="match status" value="1"/>
</dbReference>
<sequence>MNKCIFYGIMATDVTIRTKRSYDGRAFKTLYFVLAVKDNKNYSYIPCVAYNKTAELIAQYVKKDDKLIVIGALELYDKNQGAEIVQDFTIRVKEVHFVDNRIKGANIIEEDSEFIILQKHNDHNDKSQDDMDSTKSTTTSSEPNAETTNSAYDDEWVDPLVRDGVLSEDGVMLLDEEEQLAYNERRQREGTWEVVKLHETDDEIPF</sequence>